<dbReference type="SUPFAM" id="SSF57850">
    <property type="entry name" value="RING/U-box"/>
    <property type="match status" value="1"/>
</dbReference>
<evidence type="ECO:0000313" key="10">
    <source>
        <dbReference type="Proteomes" id="UP000038040"/>
    </source>
</evidence>
<dbReference type="GO" id="GO:0008270">
    <property type="term" value="F:zinc ion binding"/>
    <property type="evidence" value="ECO:0007669"/>
    <property type="project" value="UniProtKB-KW"/>
</dbReference>
<dbReference type="EMBL" id="UYYG01000020">
    <property type="protein sequence ID" value="VDN51408.1"/>
    <property type="molecule type" value="Genomic_DNA"/>
</dbReference>
<dbReference type="Proteomes" id="UP000274756">
    <property type="component" value="Unassembled WGS sequence"/>
</dbReference>
<dbReference type="Gene3D" id="3.30.40.10">
    <property type="entry name" value="Zinc/RING finger domain, C3HC4 (zinc finger)"/>
    <property type="match status" value="1"/>
</dbReference>
<reference evidence="9 11" key="2">
    <citation type="submission" date="2018-11" db="EMBL/GenBank/DDBJ databases">
        <authorList>
            <consortium name="Pathogen Informatics"/>
        </authorList>
    </citation>
    <scope>NUCLEOTIDE SEQUENCE [LARGE SCALE GENOMIC DNA]</scope>
</reference>
<evidence type="ECO:0000256" key="5">
    <source>
        <dbReference type="PROSITE-ProRule" id="PRU00502"/>
    </source>
</evidence>
<dbReference type="GO" id="GO:0016579">
    <property type="term" value="P:protein deubiquitination"/>
    <property type="evidence" value="ECO:0007669"/>
    <property type="project" value="InterPro"/>
</dbReference>
<dbReference type="WBParaSite" id="DME_0000676701-mRNA-1">
    <property type="protein sequence ID" value="DME_0000676701-mRNA-1"/>
    <property type="gene ID" value="DME_0000676701"/>
</dbReference>
<keyword evidence="6" id="KW-0645">Protease</keyword>
<gene>
    <name evidence="9" type="ORF">DME_LOCUS1381</name>
</gene>
<evidence type="ECO:0000259" key="7">
    <source>
        <dbReference type="PROSITE" id="PS50235"/>
    </source>
</evidence>
<keyword evidence="2" id="KW-0479">Metal-binding</keyword>
<dbReference type="GO" id="GO:0005829">
    <property type="term" value="C:cytosol"/>
    <property type="evidence" value="ECO:0007669"/>
    <property type="project" value="TreeGrafter"/>
</dbReference>
<dbReference type="EC" id="3.4.19.12" evidence="6"/>
<dbReference type="InterPro" id="IPR050164">
    <property type="entry name" value="Peptidase_C19"/>
</dbReference>
<feature type="domain" description="USP" evidence="7">
    <location>
        <begin position="240"/>
        <end position="630"/>
    </location>
</feature>
<sequence>MDETDKCKDEESNIAPHLKIDNTPQQKINIEYGFVVFPALNVKIPIDKLTGTLALVCHKVIEGEGAKRAALLESGTSGWHGETKFISKHSNLKQLDNIRPVPPSGWICEEEGCGLTENLWINLTDGVIKCGRTQFIQEGVMTKGNNHMRAHYEATNYPLVVKLGTITKNDADVFSYDEDDSVIDLNLKAHLRHLGIDMDLAEKSEKTTLELELDMNQKWEWTICQEDGANLELAYGPGFTGMINIGSSCYINATIQMLLQIPDFVCQYGEHCIKHFYHVSNLADSFNDFNCQTAKVISSLMSGNFSQHNGKFNGIKPEQFRRVVGRDHPEFSTSRQQDADEYLRYFLSKVDQNVIENVNPVNAVRFKIETRLLDCSSGLVQYKQNEELVLSLVVPFRSNNMEIQLNEIGEPIRPTVTFNECLKETFSEQTINDFRSPVTEKIGNAKLKRSIATFPNFLILQLQKFCITENWTIKKMDVNIDMPEIMNLEWLRSQGPQPGESLLPDNAGQKDIPFINPEFVETICSMGFSLEASRKAIYMTENSGASTIDGSPMTAQLMALDVKSNVEYSDGTPKYHLIGFISHMGTSPNSGHYVCHLKKNGKWYLFNDEKVAVSQKPPIQLGYIYLYKRIVGDQ</sequence>
<organism evidence="10 12">
    <name type="scientific">Dracunculus medinensis</name>
    <name type="common">Guinea worm</name>
    <dbReference type="NCBI Taxonomy" id="318479"/>
    <lineage>
        <taxon>Eukaryota</taxon>
        <taxon>Metazoa</taxon>
        <taxon>Ecdysozoa</taxon>
        <taxon>Nematoda</taxon>
        <taxon>Chromadorea</taxon>
        <taxon>Rhabditida</taxon>
        <taxon>Spirurina</taxon>
        <taxon>Dracunculoidea</taxon>
        <taxon>Dracunculidae</taxon>
        <taxon>Dracunculus</taxon>
    </lineage>
</organism>
<dbReference type="PROSITE" id="PS50271">
    <property type="entry name" value="ZF_UBP"/>
    <property type="match status" value="1"/>
</dbReference>
<evidence type="ECO:0000256" key="3">
    <source>
        <dbReference type="ARBA" id="ARBA00022771"/>
    </source>
</evidence>
<keyword evidence="4" id="KW-0862">Zinc</keyword>
<keyword evidence="6" id="KW-0833">Ubl conjugation pathway</keyword>
<dbReference type="CDD" id="cd02658">
    <property type="entry name" value="Peptidase_C19B"/>
    <property type="match status" value="1"/>
</dbReference>
<dbReference type="InterPro" id="IPR013083">
    <property type="entry name" value="Znf_RING/FYVE/PHD"/>
</dbReference>
<dbReference type="InterPro" id="IPR038765">
    <property type="entry name" value="Papain-like_cys_pep_sf"/>
</dbReference>
<comment type="catalytic activity">
    <reaction evidence="6">
        <text>Thiol-dependent hydrolysis of ester, thioester, amide, peptide and isopeptide bonds formed by the C-terminal Gly of ubiquitin (a 76-residue protein attached to proteins as an intracellular targeting signal).</text>
        <dbReference type="EC" id="3.4.19.12"/>
    </reaction>
</comment>
<dbReference type="OrthoDB" id="361536at2759"/>
<accession>A0A0N4UGX8</accession>
<dbReference type="SMART" id="SM00290">
    <property type="entry name" value="ZnF_UBP"/>
    <property type="match status" value="1"/>
</dbReference>
<feature type="domain" description="UBP-type" evidence="8">
    <location>
        <begin position="84"/>
        <end position="198"/>
    </location>
</feature>
<dbReference type="Pfam" id="PF00443">
    <property type="entry name" value="UCH"/>
    <property type="match status" value="1"/>
</dbReference>
<dbReference type="InterPro" id="IPR028889">
    <property type="entry name" value="USP"/>
</dbReference>
<evidence type="ECO:0000256" key="4">
    <source>
        <dbReference type="ARBA" id="ARBA00022833"/>
    </source>
</evidence>
<keyword evidence="11" id="KW-1185">Reference proteome</keyword>
<dbReference type="InterPro" id="IPR018200">
    <property type="entry name" value="USP_CS"/>
</dbReference>
<dbReference type="SUPFAM" id="SSF54001">
    <property type="entry name" value="Cysteine proteinases"/>
    <property type="match status" value="1"/>
</dbReference>
<dbReference type="AlphaFoldDB" id="A0A0N4UGX8"/>
<keyword evidence="3 5" id="KW-0863">Zinc-finger</keyword>
<keyword evidence="6" id="KW-0378">Hydrolase</keyword>
<evidence type="ECO:0000259" key="8">
    <source>
        <dbReference type="PROSITE" id="PS50271"/>
    </source>
</evidence>
<dbReference type="PROSITE" id="PS00973">
    <property type="entry name" value="USP_2"/>
    <property type="match status" value="1"/>
</dbReference>
<dbReference type="PANTHER" id="PTHR24006:SF664">
    <property type="entry name" value="UBIQUITIN CARBOXYL-TERMINAL HYDROLASE"/>
    <property type="match status" value="1"/>
</dbReference>
<dbReference type="PROSITE" id="PS50235">
    <property type="entry name" value="USP_3"/>
    <property type="match status" value="1"/>
</dbReference>
<dbReference type="GO" id="GO:0005634">
    <property type="term" value="C:nucleus"/>
    <property type="evidence" value="ECO:0007669"/>
    <property type="project" value="TreeGrafter"/>
</dbReference>
<reference evidence="12" key="1">
    <citation type="submission" date="2017-02" db="UniProtKB">
        <authorList>
            <consortium name="WormBaseParasite"/>
        </authorList>
    </citation>
    <scope>IDENTIFICATION</scope>
</reference>
<dbReference type="GO" id="GO:0004843">
    <property type="term" value="F:cysteine-type deubiquitinase activity"/>
    <property type="evidence" value="ECO:0007669"/>
    <property type="project" value="UniProtKB-UniRule"/>
</dbReference>
<dbReference type="Gene3D" id="3.90.70.10">
    <property type="entry name" value="Cysteine proteinases"/>
    <property type="match status" value="1"/>
</dbReference>
<dbReference type="Pfam" id="PF02148">
    <property type="entry name" value="zf-UBP"/>
    <property type="match status" value="1"/>
</dbReference>
<protein>
    <recommendedName>
        <fullName evidence="6">Ubiquitin carboxyl-terminal hydrolase</fullName>
        <ecNumber evidence="6">3.4.19.12</ecNumber>
    </recommendedName>
</protein>
<dbReference type="InterPro" id="IPR001607">
    <property type="entry name" value="Znf_UBP"/>
</dbReference>
<dbReference type="GO" id="GO:0006508">
    <property type="term" value="P:proteolysis"/>
    <property type="evidence" value="ECO:0007669"/>
    <property type="project" value="UniProtKB-KW"/>
</dbReference>
<dbReference type="Gene3D" id="1.10.8.10">
    <property type="entry name" value="DNA helicase RuvA subunit, C-terminal domain"/>
    <property type="match status" value="1"/>
</dbReference>
<proteinExistence type="inferred from homology"/>
<dbReference type="PROSITE" id="PS00972">
    <property type="entry name" value="USP_1"/>
    <property type="match status" value="1"/>
</dbReference>
<dbReference type="InterPro" id="IPR001394">
    <property type="entry name" value="Peptidase_C19_UCH"/>
</dbReference>
<evidence type="ECO:0000313" key="11">
    <source>
        <dbReference type="Proteomes" id="UP000274756"/>
    </source>
</evidence>
<evidence type="ECO:0000313" key="9">
    <source>
        <dbReference type="EMBL" id="VDN51408.1"/>
    </source>
</evidence>
<dbReference type="PANTHER" id="PTHR24006">
    <property type="entry name" value="UBIQUITIN CARBOXYL-TERMINAL HYDROLASE"/>
    <property type="match status" value="1"/>
</dbReference>
<dbReference type="Proteomes" id="UP000038040">
    <property type="component" value="Unplaced"/>
</dbReference>
<evidence type="ECO:0000256" key="6">
    <source>
        <dbReference type="RuleBase" id="RU366025"/>
    </source>
</evidence>
<comment type="similarity">
    <text evidence="1 6">Belongs to the peptidase C19 family.</text>
</comment>
<keyword evidence="6" id="KW-0788">Thiol protease</keyword>
<evidence type="ECO:0000256" key="2">
    <source>
        <dbReference type="ARBA" id="ARBA00022723"/>
    </source>
</evidence>
<evidence type="ECO:0000313" key="12">
    <source>
        <dbReference type="WBParaSite" id="DME_0000676701-mRNA-1"/>
    </source>
</evidence>
<name>A0A0N4UGX8_DRAME</name>
<evidence type="ECO:0000256" key="1">
    <source>
        <dbReference type="ARBA" id="ARBA00009085"/>
    </source>
</evidence>
<dbReference type="STRING" id="318479.A0A0N4UGX8"/>